<dbReference type="AlphaFoldDB" id="A0A484QXY9"/>
<dbReference type="Gene3D" id="1.10.10.10">
    <property type="entry name" value="Winged helix-like DNA-binding domain superfamily/Winged helix DNA-binding domain"/>
    <property type="match status" value="1"/>
</dbReference>
<proteinExistence type="inferred from homology"/>
<evidence type="ECO:0000256" key="3">
    <source>
        <dbReference type="ARBA" id="ARBA00023125"/>
    </source>
</evidence>
<dbReference type="InterPro" id="IPR058163">
    <property type="entry name" value="LysR-type_TF_proteobact-type"/>
</dbReference>
<evidence type="ECO:0000259" key="5">
    <source>
        <dbReference type="PROSITE" id="PS50931"/>
    </source>
</evidence>
<protein>
    <submittedName>
        <fullName evidence="6">Transcriptional regulator, LysR family</fullName>
    </submittedName>
</protein>
<evidence type="ECO:0000256" key="2">
    <source>
        <dbReference type="ARBA" id="ARBA00023015"/>
    </source>
</evidence>
<evidence type="ECO:0000256" key="1">
    <source>
        <dbReference type="ARBA" id="ARBA00009437"/>
    </source>
</evidence>
<keyword evidence="3" id="KW-0238">DNA-binding</keyword>
<evidence type="ECO:0000313" key="6">
    <source>
        <dbReference type="EMBL" id="VFR43154.1"/>
    </source>
</evidence>
<feature type="domain" description="HTH lysR-type" evidence="5">
    <location>
        <begin position="3"/>
        <end position="60"/>
    </location>
</feature>
<dbReference type="GO" id="GO:0003700">
    <property type="term" value="F:DNA-binding transcription factor activity"/>
    <property type="evidence" value="ECO:0007669"/>
    <property type="project" value="InterPro"/>
</dbReference>
<dbReference type="Pfam" id="PF00126">
    <property type="entry name" value="HTH_1"/>
    <property type="match status" value="1"/>
</dbReference>
<dbReference type="EMBL" id="CAADIE010000020">
    <property type="protein sequence ID" value="VFR43154.1"/>
    <property type="molecule type" value="Genomic_DNA"/>
</dbReference>
<dbReference type="FunFam" id="1.10.10.10:FF:000001">
    <property type="entry name" value="LysR family transcriptional regulator"/>
    <property type="match status" value="1"/>
</dbReference>
<dbReference type="GO" id="GO:0006351">
    <property type="term" value="P:DNA-templated transcription"/>
    <property type="evidence" value="ECO:0007669"/>
    <property type="project" value="TreeGrafter"/>
</dbReference>
<dbReference type="SUPFAM" id="SSF46785">
    <property type="entry name" value="Winged helix' DNA-binding domain"/>
    <property type="match status" value="1"/>
</dbReference>
<dbReference type="InterPro" id="IPR005119">
    <property type="entry name" value="LysR_subst-bd"/>
</dbReference>
<sequence length="296" mass="32423">MELDLRTLAIFVKVAERGSFVRAAEALDLGQSGVSNAIKRLESQLGVTLLVRTTRSVKLTQDGEAFFHRCRQVLADLEDARQVLMRSRRQPAGVLRVSLPVSFGRTRVVPLLGAFQAKYPKVEVAIGITDRYVNLVDEGVDVAVRFGTLEDSTLIARPLVRARRLIVGAPAYFAKRGKPGSIEALAAHNCLPLTYHETGRARPWRLRQDGVDRDVAPRGSMAFNDGHALYTAVKAGFGLGQVHDYYVQADIAAGLLVPVLADAEPEADVISIVYPQARHLSPRVRAFVDFLVGACR</sequence>
<dbReference type="PANTHER" id="PTHR30537:SF5">
    <property type="entry name" value="HTH-TYPE TRANSCRIPTIONAL ACTIVATOR TTDR-RELATED"/>
    <property type="match status" value="1"/>
</dbReference>
<evidence type="ECO:0000313" key="7">
    <source>
        <dbReference type="EMBL" id="VFR45166.1"/>
    </source>
</evidence>
<dbReference type="SUPFAM" id="SSF53850">
    <property type="entry name" value="Periplasmic binding protein-like II"/>
    <property type="match status" value="1"/>
</dbReference>
<dbReference type="EMBL" id="CAADIH010000021">
    <property type="protein sequence ID" value="VFR45166.1"/>
    <property type="molecule type" value="Genomic_DNA"/>
</dbReference>
<dbReference type="InterPro" id="IPR036390">
    <property type="entry name" value="WH_DNA-bd_sf"/>
</dbReference>
<dbReference type="InterPro" id="IPR036388">
    <property type="entry name" value="WH-like_DNA-bd_sf"/>
</dbReference>
<dbReference type="GO" id="GO:0043565">
    <property type="term" value="F:sequence-specific DNA binding"/>
    <property type="evidence" value="ECO:0007669"/>
    <property type="project" value="TreeGrafter"/>
</dbReference>
<reference evidence="6" key="1">
    <citation type="submission" date="2019-03" db="EMBL/GenBank/DDBJ databases">
        <authorList>
            <person name="Danneels B."/>
        </authorList>
    </citation>
    <scope>NUCLEOTIDE SEQUENCE</scope>
</reference>
<name>A0A484QXY9_9ZZZZ</name>
<keyword evidence="2" id="KW-0805">Transcription regulation</keyword>
<organism evidence="6">
    <name type="scientific">plant metagenome</name>
    <dbReference type="NCBI Taxonomy" id="1297885"/>
    <lineage>
        <taxon>unclassified sequences</taxon>
        <taxon>metagenomes</taxon>
        <taxon>organismal metagenomes</taxon>
    </lineage>
</organism>
<dbReference type="FunFam" id="3.40.190.290:FF:000001">
    <property type="entry name" value="Transcriptional regulator, LysR family"/>
    <property type="match status" value="1"/>
</dbReference>
<dbReference type="CDD" id="cd08422">
    <property type="entry name" value="PBP2_CrgA_like"/>
    <property type="match status" value="1"/>
</dbReference>
<gene>
    <name evidence="6" type="ORF">BER1_0348</name>
    <name evidence="7" type="ORF">BER2_0348</name>
</gene>
<dbReference type="Gene3D" id="3.40.190.290">
    <property type="match status" value="1"/>
</dbReference>
<dbReference type="PROSITE" id="PS50931">
    <property type="entry name" value="HTH_LYSR"/>
    <property type="match status" value="1"/>
</dbReference>
<comment type="similarity">
    <text evidence="1">Belongs to the LysR transcriptional regulatory family.</text>
</comment>
<accession>A0A484QXY9</accession>
<dbReference type="PANTHER" id="PTHR30537">
    <property type="entry name" value="HTH-TYPE TRANSCRIPTIONAL REGULATOR"/>
    <property type="match status" value="1"/>
</dbReference>
<dbReference type="InterPro" id="IPR000847">
    <property type="entry name" value="LysR_HTH_N"/>
</dbReference>
<dbReference type="Pfam" id="PF03466">
    <property type="entry name" value="LysR_substrate"/>
    <property type="match status" value="1"/>
</dbReference>
<dbReference type="PRINTS" id="PR00039">
    <property type="entry name" value="HTHLYSR"/>
</dbReference>
<evidence type="ECO:0000256" key="4">
    <source>
        <dbReference type="ARBA" id="ARBA00023163"/>
    </source>
</evidence>
<keyword evidence="4" id="KW-0804">Transcription</keyword>